<reference evidence="1" key="2">
    <citation type="journal article" date="2016" name="Front. Microbiol.">
        <title>The Regulatory Protein RosR Affects Rhizobium leguminosarum bv. trifolii Protein Profiles, Cell Surface Properties, and Symbiosis with Clover.</title>
        <authorList>
            <person name="Rachwal K."/>
            <person name="Boguszewska A."/>
            <person name="Kopcinska J."/>
            <person name="Karas M."/>
            <person name="Tchorzewski M."/>
            <person name="Janczarek M."/>
        </authorList>
    </citation>
    <scope>NUCLEOTIDE SEQUENCE</scope>
    <source>
        <strain evidence="1">Rt24.2</strain>
    </source>
</reference>
<proteinExistence type="predicted"/>
<evidence type="ECO:0000313" key="1">
    <source>
        <dbReference type="EMBL" id="AOO92477.1"/>
    </source>
</evidence>
<sequence length="122" mass="12865">MPFRIVGQTSKAGAGSGNFVFEYFHGPVPLDEYNTAGITPDRVFAARRIDDITAAVVIARLVGLNAVEHQDGLEPFVAMAGNGGAGLIFQQRHARLITLEGADPVNGDSIAEGAEFQLLPAT</sequence>
<reference evidence="1" key="1">
    <citation type="journal article" date="2015" name="BMC Genomics">
        <title>Transcriptome profiling of a Rhizobium leguminosarum bv. trifolii rosR mutant reveals the role of the transcriptional regulator RosR in motility, synthesis of cell-surface components, and other cellular processes.</title>
        <authorList>
            <person name="Rachwal K."/>
            <person name="Matczynska E."/>
            <person name="Janczarek M."/>
        </authorList>
    </citation>
    <scope>NUCLEOTIDE SEQUENCE</scope>
    <source>
        <strain evidence="1">Rt24.2</strain>
    </source>
</reference>
<protein>
    <submittedName>
        <fullName evidence="1">Uncharacterized protein</fullName>
    </submittedName>
</protein>
<dbReference type="EMBL" id="KX490113">
    <property type="protein sequence ID" value="AOO92477.1"/>
    <property type="molecule type" value="Genomic_DNA"/>
</dbReference>
<accession>A0A1B8R795</accession>
<dbReference type="AlphaFoldDB" id="A0A1B8R795"/>
<name>A0A1B8R795_RHILT</name>
<organism evidence="1">
    <name type="scientific">Rhizobium leguminosarum bv. trifolii</name>
    <dbReference type="NCBI Taxonomy" id="386"/>
    <lineage>
        <taxon>Bacteria</taxon>
        <taxon>Pseudomonadati</taxon>
        <taxon>Pseudomonadota</taxon>
        <taxon>Alphaproteobacteria</taxon>
        <taxon>Hyphomicrobiales</taxon>
        <taxon>Rhizobiaceae</taxon>
        <taxon>Rhizobium/Agrobacterium group</taxon>
        <taxon>Rhizobium</taxon>
    </lineage>
</organism>